<dbReference type="InterPro" id="IPR008775">
    <property type="entry name" value="Phytyl_CoA_dOase-like"/>
</dbReference>
<reference evidence="1 2" key="1">
    <citation type="journal article" date="2016" name="Nat. Commun.">
        <title>Thousands of microbial genomes shed light on interconnected biogeochemical processes in an aquifer system.</title>
        <authorList>
            <person name="Anantharaman K."/>
            <person name="Brown C.T."/>
            <person name="Hug L.A."/>
            <person name="Sharon I."/>
            <person name="Castelle C.J."/>
            <person name="Probst A.J."/>
            <person name="Thomas B.C."/>
            <person name="Singh A."/>
            <person name="Wilkins M.J."/>
            <person name="Karaoz U."/>
            <person name="Brodie E.L."/>
            <person name="Williams K.H."/>
            <person name="Hubbard S.S."/>
            <person name="Banfield J.F."/>
        </authorList>
    </citation>
    <scope>NUCLEOTIDE SEQUENCE [LARGE SCALE GENOMIC DNA]</scope>
</reference>
<dbReference type="STRING" id="1817867.A3F83_03570"/>
<keyword evidence="1" id="KW-0223">Dioxygenase</keyword>
<accession>A0A1F5YSI0</accession>
<gene>
    <name evidence="1" type="ORF">A3F83_03570</name>
</gene>
<dbReference type="GO" id="GO:0005506">
    <property type="term" value="F:iron ion binding"/>
    <property type="evidence" value="ECO:0007669"/>
    <property type="project" value="UniProtKB-ARBA"/>
</dbReference>
<dbReference type="PANTHER" id="PTHR20883:SF48">
    <property type="entry name" value="ECTOINE DIOXYGENASE"/>
    <property type="match status" value="1"/>
</dbReference>
<proteinExistence type="predicted"/>
<keyword evidence="1" id="KW-0560">Oxidoreductase</keyword>
<sequence length="243" mass="28519">MPRLSREALESYRKEGFYLYHQPLLSPGKFKKLKAIFEELLEKKGPDDLDVPHFEEPRLLEFLLDEGVLDLVECILGPDFGLWSSHFISKPPRTGKMTPWHEDSAYWDGRFDRYEDIVTIWLAIDPATKDNGCMRVIPESHRLGGFSHYVQMEVPTDRIFTREIDAVDETKAVYFELEPDQCSLHDSRLIHGARANTSDTRRTGYTMRYFSQHQKLNREHPHNLNHRIWHCRGRNVNNNPVVN</sequence>
<evidence type="ECO:0000313" key="2">
    <source>
        <dbReference type="Proteomes" id="UP000179129"/>
    </source>
</evidence>
<organism evidence="1 2">
    <name type="scientific">Candidatus Glassbacteria bacterium RIFCSPLOWO2_12_FULL_58_11</name>
    <dbReference type="NCBI Taxonomy" id="1817867"/>
    <lineage>
        <taxon>Bacteria</taxon>
        <taxon>Candidatus Glassiibacteriota</taxon>
    </lineage>
</organism>
<dbReference type="GO" id="GO:0016706">
    <property type="term" value="F:2-oxoglutarate-dependent dioxygenase activity"/>
    <property type="evidence" value="ECO:0007669"/>
    <property type="project" value="UniProtKB-ARBA"/>
</dbReference>
<dbReference type="Pfam" id="PF05721">
    <property type="entry name" value="PhyH"/>
    <property type="match status" value="1"/>
</dbReference>
<dbReference type="EMBL" id="MFIX01000157">
    <property type="protein sequence ID" value="OGG03171.1"/>
    <property type="molecule type" value="Genomic_DNA"/>
</dbReference>
<dbReference type="Gene3D" id="2.60.120.620">
    <property type="entry name" value="q2cbj1_9rhob like domain"/>
    <property type="match status" value="1"/>
</dbReference>
<dbReference type="AlphaFoldDB" id="A0A1F5YSI0"/>
<name>A0A1F5YSI0_9BACT</name>
<evidence type="ECO:0000313" key="1">
    <source>
        <dbReference type="EMBL" id="OGG03171.1"/>
    </source>
</evidence>
<dbReference type="Proteomes" id="UP000179129">
    <property type="component" value="Unassembled WGS sequence"/>
</dbReference>
<dbReference type="PANTHER" id="PTHR20883">
    <property type="entry name" value="PHYTANOYL-COA DIOXYGENASE DOMAIN CONTAINING 1"/>
    <property type="match status" value="1"/>
</dbReference>
<dbReference type="SUPFAM" id="SSF51197">
    <property type="entry name" value="Clavaminate synthase-like"/>
    <property type="match status" value="1"/>
</dbReference>
<protein>
    <submittedName>
        <fullName evidence="1">Phytanoyl-CoA dioxygenase</fullName>
    </submittedName>
</protein>
<comment type="caution">
    <text evidence="1">The sequence shown here is derived from an EMBL/GenBank/DDBJ whole genome shotgun (WGS) entry which is preliminary data.</text>
</comment>